<evidence type="ECO:0000259" key="8">
    <source>
        <dbReference type="PROSITE" id="PS50928"/>
    </source>
</evidence>
<evidence type="ECO:0000256" key="2">
    <source>
        <dbReference type="ARBA" id="ARBA00022448"/>
    </source>
</evidence>
<evidence type="ECO:0000256" key="5">
    <source>
        <dbReference type="ARBA" id="ARBA00022989"/>
    </source>
</evidence>
<feature type="transmembrane region" description="Helical" evidence="7">
    <location>
        <begin position="128"/>
        <end position="148"/>
    </location>
</feature>
<dbReference type="Proteomes" id="UP000275436">
    <property type="component" value="Unassembled WGS sequence"/>
</dbReference>
<keyword evidence="6 7" id="KW-0472">Membrane</keyword>
<dbReference type="Pfam" id="PF00528">
    <property type="entry name" value="BPD_transp_1"/>
    <property type="match status" value="1"/>
</dbReference>
<reference evidence="9 10" key="1">
    <citation type="journal article" date="2018" name="Mol. Plant Microbe Interact.">
        <title>Taxonomically Different Co-Microsymbionts of a Relict Legume, Oxytropis popoviana, Have Complementary Sets of Symbiotic Genes and Together Increase the Efficiency of Plant Nodulation.</title>
        <authorList>
            <person name="Safronova V."/>
            <person name="Belimov A."/>
            <person name="Sazanova A."/>
            <person name="Chirak E."/>
            <person name="Verkhozina A."/>
            <person name="Kuznetsova I."/>
            <person name="Andronov E."/>
            <person name="Puhalsky J."/>
            <person name="Tikhonovich I."/>
        </authorList>
    </citation>
    <scope>NUCLEOTIDE SEQUENCE [LARGE SCALE GENOMIC DNA]</scope>
    <source>
        <strain evidence="9 10">Opo-235</strain>
    </source>
</reference>
<evidence type="ECO:0000313" key="9">
    <source>
        <dbReference type="EMBL" id="RNJ44930.1"/>
    </source>
</evidence>
<evidence type="ECO:0000256" key="6">
    <source>
        <dbReference type="ARBA" id="ARBA00023136"/>
    </source>
</evidence>
<dbReference type="AlphaFoldDB" id="A0A3M9XC26"/>
<dbReference type="EMBL" id="QKOD01000003">
    <property type="protein sequence ID" value="RNJ44930.1"/>
    <property type="molecule type" value="Genomic_DNA"/>
</dbReference>
<evidence type="ECO:0000256" key="1">
    <source>
        <dbReference type="ARBA" id="ARBA00004651"/>
    </source>
</evidence>
<sequence length="317" mass="35407">MAVNISAADRHARMPARSGQLRRKLQDPTLQGLMLLAPAVLAYAVFAFYPMIDVIQLSFMKWNGLNADKHWVGLDNYRYVLHDDPVFWVALKNTLIWTFLSVIFPPLIGFGLALGLNQNIPGRSPLRALFYMPVIIAPIAVATMWRWMFDPFFGLFNSLLSAAGWPNLIQDWLGDRNVALYSVFIAYVWEVAGFSMVLFLAGLQGVSQTLVEAARIDGAGRLQLFRYVTLPALRPTITIVLILSLINSLKAFDIVYGMTGGGPAQSTQMLAMWAYTQAMQLGDFGRGSAISVVLLLITVAIVIPYLRWTLKRQEAYQ</sequence>
<dbReference type="PROSITE" id="PS50928">
    <property type="entry name" value="ABC_TM1"/>
    <property type="match status" value="1"/>
</dbReference>
<dbReference type="PANTHER" id="PTHR30193:SF37">
    <property type="entry name" value="INNER MEMBRANE ABC TRANSPORTER PERMEASE PROTEIN YCJO"/>
    <property type="match status" value="1"/>
</dbReference>
<feature type="domain" description="ABC transmembrane type-1" evidence="8">
    <location>
        <begin position="91"/>
        <end position="305"/>
    </location>
</feature>
<comment type="similarity">
    <text evidence="7">Belongs to the binding-protein-dependent transport system permease family.</text>
</comment>
<dbReference type="InterPro" id="IPR000515">
    <property type="entry name" value="MetI-like"/>
</dbReference>
<accession>A0A3M9XC26</accession>
<dbReference type="PANTHER" id="PTHR30193">
    <property type="entry name" value="ABC TRANSPORTER PERMEASE PROTEIN"/>
    <property type="match status" value="1"/>
</dbReference>
<feature type="transmembrane region" description="Helical" evidence="7">
    <location>
        <begin position="95"/>
        <end position="116"/>
    </location>
</feature>
<keyword evidence="4 7" id="KW-0812">Transmembrane</keyword>
<dbReference type="Gene3D" id="1.10.3720.10">
    <property type="entry name" value="MetI-like"/>
    <property type="match status" value="1"/>
</dbReference>
<feature type="transmembrane region" description="Helical" evidence="7">
    <location>
        <begin position="32"/>
        <end position="52"/>
    </location>
</feature>
<proteinExistence type="inferred from homology"/>
<dbReference type="GO" id="GO:0005886">
    <property type="term" value="C:plasma membrane"/>
    <property type="evidence" value="ECO:0007669"/>
    <property type="project" value="UniProtKB-SubCell"/>
</dbReference>
<dbReference type="SUPFAM" id="SSF161098">
    <property type="entry name" value="MetI-like"/>
    <property type="match status" value="1"/>
</dbReference>
<gene>
    <name evidence="9" type="ORF">DNR46_13535</name>
</gene>
<comment type="subcellular location">
    <subcellularLocation>
        <location evidence="1 7">Cell membrane</location>
        <topology evidence="1 7">Multi-pass membrane protein</topology>
    </subcellularLocation>
</comment>
<organism evidence="9 10">
    <name type="scientific">Mesorhizobium japonicum</name>
    <dbReference type="NCBI Taxonomy" id="2066070"/>
    <lineage>
        <taxon>Bacteria</taxon>
        <taxon>Pseudomonadati</taxon>
        <taxon>Pseudomonadota</taxon>
        <taxon>Alphaproteobacteria</taxon>
        <taxon>Hyphomicrobiales</taxon>
        <taxon>Phyllobacteriaceae</taxon>
        <taxon>Mesorhizobium</taxon>
    </lineage>
</organism>
<protein>
    <submittedName>
        <fullName evidence="9">Sugar ABC transporter permease</fullName>
    </submittedName>
</protein>
<comment type="caution">
    <text evidence="9">The sequence shown here is derived from an EMBL/GenBank/DDBJ whole genome shotgun (WGS) entry which is preliminary data.</text>
</comment>
<evidence type="ECO:0000256" key="7">
    <source>
        <dbReference type="RuleBase" id="RU363032"/>
    </source>
</evidence>
<dbReference type="InterPro" id="IPR035906">
    <property type="entry name" value="MetI-like_sf"/>
</dbReference>
<dbReference type="CDD" id="cd06261">
    <property type="entry name" value="TM_PBP2"/>
    <property type="match status" value="1"/>
</dbReference>
<dbReference type="InterPro" id="IPR051393">
    <property type="entry name" value="ABC_transporter_permease"/>
</dbReference>
<feature type="transmembrane region" description="Helical" evidence="7">
    <location>
        <begin position="224"/>
        <end position="246"/>
    </location>
</feature>
<keyword evidence="3" id="KW-1003">Cell membrane</keyword>
<dbReference type="GeneID" id="66685640"/>
<feature type="transmembrane region" description="Helical" evidence="7">
    <location>
        <begin position="289"/>
        <end position="308"/>
    </location>
</feature>
<dbReference type="RefSeq" id="WP_080680198.1">
    <property type="nucleotide sequence ID" value="NZ_CP051773.1"/>
</dbReference>
<name>A0A3M9XC26_9HYPH</name>
<dbReference type="GO" id="GO:0055085">
    <property type="term" value="P:transmembrane transport"/>
    <property type="evidence" value="ECO:0007669"/>
    <property type="project" value="InterPro"/>
</dbReference>
<keyword evidence="5 7" id="KW-1133">Transmembrane helix</keyword>
<feature type="transmembrane region" description="Helical" evidence="7">
    <location>
        <begin position="178"/>
        <end position="203"/>
    </location>
</feature>
<keyword evidence="2 7" id="KW-0813">Transport</keyword>
<evidence type="ECO:0000256" key="4">
    <source>
        <dbReference type="ARBA" id="ARBA00022692"/>
    </source>
</evidence>
<evidence type="ECO:0000256" key="3">
    <source>
        <dbReference type="ARBA" id="ARBA00022475"/>
    </source>
</evidence>
<evidence type="ECO:0000313" key="10">
    <source>
        <dbReference type="Proteomes" id="UP000275436"/>
    </source>
</evidence>